<organism evidence="2 3">
    <name type="scientific">Streptomyces fructofermentans</name>
    <dbReference type="NCBI Taxonomy" id="152141"/>
    <lineage>
        <taxon>Bacteria</taxon>
        <taxon>Bacillati</taxon>
        <taxon>Actinomycetota</taxon>
        <taxon>Actinomycetes</taxon>
        <taxon>Kitasatosporales</taxon>
        <taxon>Streptomycetaceae</taxon>
        <taxon>Streptomyces</taxon>
    </lineage>
</organism>
<evidence type="ECO:0000256" key="1">
    <source>
        <dbReference type="SAM" id="MobiDB-lite"/>
    </source>
</evidence>
<name>A0A918KMZ1_9ACTN</name>
<proteinExistence type="predicted"/>
<protein>
    <recommendedName>
        <fullName evidence="4">STAS domain-containing protein</fullName>
    </recommendedName>
</protein>
<gene>
    <name evidence="2" type="ORF">GCM10010515_41110</name>
</gene>
<evidence type="ECO:0000313" key="2">
    <source>
        <dbReference type="EMBL" id="GGX69298.1"/>
    </source>
</evidence>
<evidence type="ECO:0000313" key="3">
    <source>
        <dbReference type="Proteomes" id="UP000645555"/>
    </source>
</evidence>
<feature type="compositionally biased region" description="Polar residues" evidence="1">
    <location>
        <begin position="75"/>
        <end position="86"/>
    </location>
</feature>
<dbReference type="Proteomes" id="UP000645555">
    <property type="component" value="Unassembled WGS sequence"/>
</dbReference>
<dbReference type="AlphaFoldDB" id="A0A918KMZ1"/>
<sequence>MPMGIPPILNVCRHDTVNRALVTLTGEIDLQSALSAYIPEERFPHDGIDTLDVRVTDVASCDHRGINAFLPALPRSTTAEGPSSTAPLERGVATPRPPHRRGLPLPRPSECLRREPTAIAAPSRAPGAHDSERPGSTMLNPEAPNVAGSQDRADVGGGRRAAEGATLLTPDLPLGLPTALRPADLDHHAWTRWSP</sequence>
<keyword evidence="3" id="KW-1185">Reference proteome</keyword>
<reference evidence="2" key="1">
    <citation type="journal article" date="2014" name="Int. J. Syst. Evol. Microbiol.">
        <title>Complete genome sequence of Corynebacterium casei LMG S-19264T (=DSM 44701T), isolated from a smear-ripened cheese.</title>
        <authorList>
            <consortium name="US DOE Joint Genome Institute (JGI-PGF)"/>
            <person name="Walter F."/>
            <person name="Albersmeier A."/>
            <person name="Kalinowski J."/>
            <person name="Ruckert C."/>
        </authorList>
    </citation>
    <scope>NUCLEOTIDE SEQUENCE</scope>
    <source>
        <strain evidence="2">JCM 4956</strain>
    </source>
</reference>
<comment type="caution">
    <text evidence="2">The sequence shown here is derived from an EMBL/GenBank/DDBJ whole genome shotgun (WGS) entry which is preliminary data.</text>
</comment>
<reference evidence="2" key="2">
    <citation type="submission" date="2020-09" db="EMBL/GenBank/DDBJ databases">
        <authorList>
            <person name="Sun Q."/>
            <person name="Ohkuma M."/>
        </authorList>
    </citation>
    <scope>NUCLEOTIDE SEQUENCE</scope>
    <source>
        <strain evidence="2">JCM 4956</strain>
    </source>
</reference>
<evidence type="ECO:0008006" key="4">
    <source>
        <dbReference type="Google" id="ProtNLM"/>
    </source>
</evidence>
<accession>A0A918KMZ1</accession>
<feature type="region of interest" description="Disordered" evidence="1">
    <location>
        <begin position="74"/>
        <end position="171"/>
    </location>
</feature>
<dbReference type="EMBL" id="BMWD01000014">
    <property type="protein sequence ID" value="GGX69298.1"/>
    <property type="molecule type" value="Genomic_DNA"/>
</dbReference>